<evidence type="ECO:0000313" key="3">
    <source>
        <dbReference type="Proteomes" id="UP000308133"/>
    </source>
</evidence>
<accession>A0A4U7B6P1</accession>
<comment type="caution">
    <text evidence="2">The sequence shown here is derived from an EMBL/GenBank/DDBJ whole genome shotgun (WGS) entry which is preliminary data.</text>
</comment>
<name>A0A4U7B6P1_9PEZI</name>
<sequence length="633" mass="70999">MPPLEVEQYNLFAKLPTELVEDVLAYLNDRDLSRIGQVSKNAYKTSMPLLWKSLTLSDKQLPGHAPGEHDDSDMIAILLTLASNHWVASLVHHLQYRCHLPPHIQKNDVQGLSRECCVQRSLSADIRTIHLVKLAMANLTNLKSLRITHGHHYLVQAIISQLFRADSNRSTSMQSLVLEECSTSFDPLHFSDTLDFSGVRYLDIRGVSLGNADSAPRWKVMVKQGQQAKYNDKHSKTYECRLQDVQGELGEYSKILEWRGTRNEKRSLELVDDDEVSYMSLPQDRPESVRLLPAEMSKPLPRLQQLLSFAVDKPYKEVSIADFWWVHNIFECLERSILLPIFRSSASTLTSVTLDWDGVIMDRSSRGDNPVANSILTKLLSELFSLTFPNLTALHNRPAPNRSGVELPDMFIFPSTTTIPTSSDLSTIISQFFTRHPNLTSLSWPADQFFAPYPFLISSLSATLLTTLKSLKFLQISTCLLRPLTSTSLSSLLTRLQSFTTLLCPTFTSLTSLSISGTLPAFQVREILRALRLCPLASISLASPIWPGGFVSAWDDPALVPAPTDGSESWIESWRRLGDGVLVRDEPNDDVLALETVRRINAGELGDEVENKARVYRYGEESPHEAVLGVVAR</sequence>
<protein>
    <submittedName>
        <fullName evidence="2">F-box domain-containing protein 5</fullName>
    </submittedName>
</protein>
<gene>
    <name evidence="2" type="ORF">C1H76_4705</name>
</gene>
<dbReference type="InterPro" id="IPR001810">
    <property type="entry name" value="F-box_dom"/>
</dbReference>
<proteinExistence type="predicted"/>
<reference evidence="2 3" key="1">
    <citation type="submission" date="2018-02" db="EMBL/GenBank/DDBJ databases">
        <title>Draft genome sequences of Elsinoe sp., causing black scab on jojoba.</title>
        <authorList>
            <person name="Stodart B."/>
            <person name="Jeffress S."/>
            <person name="Ash G."/>
            <person name="Arun Chinnappa K."/>
        </authorList>
    </citation>
    <scope>NUCLEOTIDE SEQUENCE [LARGE SCALE GENOMIC DNA]</scope>
    <source>
        <strain evidence="2 3">Hillstone_2</strain>
    </source>
</reference>
<dbReference type="AlphaFoldDB" id="A0A4U7B6P1"/>
<dbReference type="SUPFAM" id="SSF81383">
    <property type="entry name" value="F-box domain"/>
    <property type="match status" value="1"/>
</dbReference>
<dbReference type="InterPro" id="IPR036047">
    <property type="entry name" value="F-box-like_dom_sf"/>
</dbReference>
<dbReference type="PROSITE" id="PS50181">
    <property type="entry name" value="FBOX"/>
    <property type="match status" value="1"/>
</dbReference>
<dbReference type="Pfam" id="PF12937">
    <property type="entry name" value="F-box-like"/>
    <property type="match status" value="1"/>
</dbReference>
<feature type="domain" description="F-box" evidence="1">
    <location>
        <begin position="9"/>
        <end position="54"/>
    </location>
</feature>
<dbReference type="Proteomes" id="UP000308133">
    <property type="component" value="Unassembled WGS sequence"/>
</dbReference>
<dbReference type="Gene3D" id="3.80.10.10">
    <property type="entry name" value="Ribonuclease Inhibitor"/>
    <property type="match status" value="1"/>
</dbReference>
<organism evidence="2 3">
    <name type="scientific">Elsinoe australis</name>
    <dbReference type="NCBI Taxonomy" id="40998"/>
    <lineage>
        <taxon>Eukaryota</taxon>
        <taxon>Fungi</taxon>
        <taxon>Dikarya</taxon>
        <taxon>Ascomycota</taxon>
        <taxon>Pezizomycotina</taxon>
        <taxon>Dothideomycetes</taxon>
        <taxon>Dothideomycetidae</taxon>
        <taxon>Myriangiales</taxon>
        <taxon>Elsinoaceae</taxon>
        <taxon>Elsinoe</taxon>
    </lineage>
</organism>
<dbReference type="EMBL" id="PTQR01000057">
    <property type="protein sequence ID" value="TKX23157.1"/>
    <property type="molecule type" value="Genomic_DNA"/>
</dbReference>
<evidence type="ECO:0000313" key="2">
    <source>
        <dbReference type="EMBL" id="TKX23157.1"/>
    </source>
</evidence>
<evidence type="ECO:0000259" key="1">
    <source>
        <dbReference type="PROSITE" id="PS50181"/>
    </source>
</evidence>
<dbReference type="InterPro" id="IPR032675">
    <property type="entry name" value="LRR_dom_sf"/>
</dbReference>